<evidence type="ECO:0000313" key="3">
    <source>
        <dbReference type="EMBL" id="KAK8024180.1"/>
    </source>
</evidence>
<feature type="compositionally biased region" description="Basic and acidic residues" evidence="1">
    <location>
        <begin position="24"/>
        <end position="36"/>
    </location>
</feature>
<dbReference type="InterPro" id="IPR013860">
    <property type="entry name" value="AreA_GATA"/>
</dbReference>
<feature type="compositionally biased region" description="Polar residues" evidence="1">
    <location>
        <begin position="164"/>
        <end position="184"/>
    </location>
</feature>
<proteinExistence type="predicted"/>
<organism evidence="3 4">
    <name type="scientific">Apiospora rasikravindrae</name>
    <dbReference type="NCBI Taxonomy" id="990691"/>
    <lineage>
        <taxon>Eukaryota</taxon>
        <taxon>Fungi</taxon>
        <taxon>Dikarya</taxon>
        <taxon>Ascomycota</taxon>
        <taxon>Pezizomycotina</taxon>
        <taxon>Sordariomycetes</taxon>
        <taxon>Xylariomycetidae</taxon>
        <taxon>Amphisphaeriales</taxon>
        <taxon>Apiosporaceae</taxon>
        <taxon>Apiospora</taxon>
    </lineage>
</organism>
<feature type="region of interest" description="Disordered" evidence="1">
    <location>
        <begin position="151"/>
        <end position="186"/>
    </location>
</feature>
<gene>
    <name evidence="3" type="ORF">PG993_012246</name>
</gene>
<comment type="caution">
    <text evidence="3">The sequence shown here is derived from an EMBL/GenBank/DDBJ whole genome shotgun (WGS) entry which is preliminary data.</text>
</comment>
<dbReference type="EMBL" id="JAQQWK010000011">
    <property type="protein sequence ID" value="KAK8024180.1"/>
    <property type="molecule type" value="Genomic_DNA"/>
</dbReference>
<feature type="domain" description="Nitrogen regulatory protein areA GATA-like" evidence="2">
    <location>
        <begin position="122"/>
        <end position="148"/>
    </location>
</feature>
<keyword evidence="4" id="KW-1185">Reference proteome</keyword>
<name>A0ABR1S1W4_9PEZI</name>
<feature type="region of interest" description="Disordered" evidence="1">
    <location>
        <begin position="218"/>
        <end position="238"/>
    </location>
</feature>
<sequence length="316" mass="34861">MAALATSPISSSTTSPSRVMDPTTTEHDFRFPRRPLDSMSAALADQGNSQHANFTAADENSPSDLRMQELKLGLHPYPGAGGDNGAHGILASSIFPTWRDGMASQDEDLEQMQQSDPLATQIWRFFKQTKQNLPCQERMENLTWRMMHAKLRKKGQEEEAAANKASTLQPSVNNNAGTTSNNAPSGIAQLRKTSDQNLHQPEPMNLDDFIFSENVATPAGLADTPSPELSTKHLEDKPAHVSAAAIPIKSRKVAKQHFVPQSVPVPPHQKHQGEFGYVTRHARKTSVDERRTRNLKRPADFSPKSLRLTATRSPMD</sequence>
<feature type="compositionally biased region" description="Low complexity" evidence="1">
    <location>
        <begin position="1"/>
        <end position="17"/>
    </location>
</feature>
<feature type="compositionally biased region" description="Polar residues" evidence="1">
    <location>
        <begin position="46"/>
        <end position="62"/>
    </location>
</feature>
<accession>A0ABR1S1W4</accession>
<protein>
    <recommendedName>
        <fullName evidence="2">Nitrogen regulatory protein areA GATA-like domain-containing protein</fullName>
    </recommendedName>
</protein>
<reference evidence="3 4" key="1">
    <citation type="submission" date="2023-01" db="EMBL/GenBank/DDBJ databases">
        <title>Analysis of 21 Apiospora genomes using comparative genomics revels a genus with tremendous synthesis potential of carbohydrate active enzymes and secondary metabolites.</title>
        <authorList>
            <person name="Sorensen T."/>
        </authorList>
    </citation>
    <scope>NUCLEOTIDE SEQUENCE [LARGE SCALE GENOMIC DNA]</scope>
    <source>
        <strain evidence="3 4">CBS 33761</strain>
    </source>
</reference>
<evidence type="ECO:0000256" key="1">
    <source>
        <dbReference type="SAM" id="MobiDB-lite"/>
    </source>
</evidence>
<dbReference type="Proteomes" id="UP001444661">
    <property type="component" value="Unassembled WGS sequence"/>
</dbReference>
<evidence type="ECO:0000313" key="4">
    <source>
        <dbReference type="Proteomes" id="UP001444661"/>
    </source>
</evidence>
<feature type="region of interest" description="Disordered" evidence="1">
    <location>
        <begin position="1"/>
        <end position="62"/>
    </location>
</feature>
<dbReference type="Pfam" id="PF08550">
    <property type="entry name" value="GATA_AreA"/>
    <property type="match status" value="1"/>
</dbReference>
<feature type="region of interest" description="Disordered" evidence="1">
    <location>
        <begin position="260"/>
        <end position="316"/>
    </location>
</feature>
<evidence type="ECO:0000259" key="2">
    <source>
        <dbReference type="Pfam" id="PF08550"/>
    </source>
</evidence>